<reference evidence="3" key="2">
    <citation type="submission" date="2015-01" db="EMBL/GenBank/DDBJ databases">
        <title>Complete genome sequence of Methylobacterium aquaticum strain 22A.</title>
        <authorList>
            <person name="Tani A."/>
            <person name="Ogura Y."/>
            <person name="Hayashi T."/>
        </authorList>
    </citation>
    <scope>NUCLEOTIDE SEQUENCE [LARGE SCALE GENOMIC DNA]</scope>
    <source>
        <strain evidence="3">MA-22A</strain>
    </source>
</reference>
<organism evidence="2 3">
    <name type="scientific">Methylobacterium aquaticum</name>
    <dbReference type="NCBI Taxonomy" id="270351"/>
    <lineage>
        <taxon>Bacteria</taxon>
        <taxon>Pseudomonadati</taxon>
        <taxon>Pseudomonadota</taxon>
        <taxon>Alphaproteobacteria</taxon>
        <taxon>Hyphomicrobiales</taxon>
        <taxon>Methylobacteriaceae</taxon>
        <taxon>Methylobacterium</taxon>
    </lineage>
</organism>
<dbReference type="Proteomes" id="UP000061432">
    <property type="component" value="Chromosome"/>
</dbReference>
<gene>
    <name evidence="2" type="ORF">Maq22A_c04160</name>
</gene>
<dbReference type="EMBL" id="AP014704">
    <property type="protein sequence ID" value="BAQ44257.1"/>
    <property type="molecule type" value="Genomic_DNA"/>
</dbReference>
<reference evidence="2 3" key="1">
    <citation type="journal article" date="2015" name="Genome Announc.">
        <title>Complete Genome Sequence of Methylobacterium aquaticum Strain 22A, Isolated from Racomitrium japonicum Moss.</title>
        <authorList>
            <person name="Tani A."/>
            <person name="Ogura Y."/>
            <person name="Hayashi T."/>
            <person name="Kimbara K."/>
        </authorList>
    </citation>
    <scope>NUCLEOTIDE SEQUENCE [LARGE SCALE GENOMIC DNA]</scope>
    <source>
        <strain evidence="2 3">MA-22A</strain>
    </source>
</reference>
<proteinExistence type="predicted"/>
<sequence length="178" mass="18882">MGKQPGFSLDADPSKGAPLPKTLPTPDDECSGADLATLLGISERTLRDLAAAGHVVKSGRSRYRRDASITAYCAHLRGVASGRGGDAAVTTLTAERARLAREQADTAAIKRAALTGALIPAADVERRWRQVLASVRTRLMGVPSRVRQHLPHLTPTDVAALDRELRDALTELATDADA</sequence>
<dbReference type="PATRIC" id="fig|270351.10.peg.809"/>
<protein>
    <submittedName>
        <fullName evidence="2">Phage DNA packaging protein, Nu1 subunit of terminase</fullName>
    </submittedName>
</protein>
<evidence type="ECO:0000256" key="1">
    <source>
        <dbReference type="SAM" id="MobiDB-lite"/>
    </source>
</evidence>
<accession>A0A0C6FBR5</accession>
<evidence type="ECO:0000313" key="2">
    <source>
        <dbReference type="EMBL" id="BAQ44257.1"/>
    </source>
</evidence>
<evidence type="ECO:0000313" key="3">
    <source>
        <dbReference type="Proteomes" id="UP000061432"/>
    </source>
</evidence>
<dbReference type="AlphaFoldDB" id="A0A0C6FBR5"/>
<dbReference type="STRING" id="270351.Maq22A_c04160"/>
<dbReference type="KEGG" id="maqu:Maq22A_c04160"/>
<feature type="region of interest" description="Disordered" evidence="1">
    <location>
        <begin position="1"/>
        <end position="27"/>
    </location>
</feature>
<name>A0A0C6FBR5_9HYPH</name>